<dbReference type="PANTHER" id="PTHR33964">
    <property type="entry name" value="RE45066P-RELATED"/>
    <property type="match status" value="1"/>
</dbReference>
<protein>
    <submittedName>
        <fullName evidence="3">Uncharacterized protein</fullName>
    </submittedName>
</protein>
<organism evidence="3 4">
    <name type="scientific">Stegodyphus mimosarum</name>
    <name type="common">African social velvet spider</name>
    <dbReference type="NCBI Taxonomy" id="407821"/>
    <lineage>
        <taxon>Eukaryota</taxon>
        <taxon>Metazoa</taxon>
        <taxon>Ecdysozoa</taxon>
        <taxon>Arthropoda</taxon>
        <taxon>Chelicerata</taxon>
        <taxon>Arachnida</taxon>
        <taxon>Araneae</taxon>
        <taxon>Araneomorphae</taxon>
        <taxon>Entelegynae</taxon>
        <taxon>Eresoidea</taxon>
        <taxon>Eresidae</taxon>
        <taxon>Stegodyphus</taxon>
    </lineage>
</organism>
<sequence length="241" mass="27841">MLLKTVVFVLAIISFGPTRISAGTRCNETVVIHCLHAFQQFLINLDIFHTTEIVEYELDRLCEEEPRMMECFEKNIYPCPKSKQYAIREDQRVKILLMEEICDKNSTSRKGFVSYTVCGQNEDERLKNCSLKYDIPKPWFPKGNWSEEEKRKRCCILEGIKVCNRKATAEKCGEEAAAFVEKSFMVSFEDDNMTFCDNFKPNPAACLMYSTGSSLIQGLYSYIFSFALLVLIRQINFVSSR</sequence>
<proteinExistence type="predicted"/>
<keyword evidence="1" id="KW-0472">Membrane</keyword>
<evidence type="ECO:0000313" key="3">
    <source>
        <dbReference type="EMBL" id="KFM67222.1"/>
    </source>
</evidence>
<keyword evidence="1" id="KW-1133">Transmembrane helix</keyword>
<dbReference type="OrthoDB" id="10284826at2759"/>
<feature type="signal peptide" evidence="2">
    <location>
        <begin position="1"/>
        <end position="22"/>
    </location>
</feature>
<evidence type="ECO:0000256" key="2">
    <source>
        <dbReference type="SAM" id="SignalP"/>
    </source>
</evidence>
<keyword evidence="1" id="KW-0812">Transmembrane</keyword>
<gene>
    <name evidence="3" type="ORF">X975_06715</name>
</gene>
<keyword evidence="2" id="KW-0732">Signal</keyword>
<reference evidence="3 4" key="1">
    <citation type="submission" date="2013-11" db="EMBL/GenBank/DDBJ databases">
        <title>Genome sequencing of Stegodyphus mimosarum.</title>
        <authorList>
            <person name="Bechsgaard J."/>
        </authorList>
    </citation>
    <scope>NUCLEOTIDE SEQUENCE [LARGE SCALE GENOMIC DNA]</scope>
</reference>
<dbReference type="EMBL" id="KK116259">
    <property type="protein sequence ID" value="KFM67222.1"/>
    <property type="molecule type" value="Genomic_DNA"/>
</dbReference>
<dbReference type="PANTHER" id="PTHR33964:SF1">
    <property type="entry name" value="RE45066P"/>
    <property type="match status" value="1"/>
</dbReference>
<feature type="chain" id="PRO_5001829856" evidence="2">
    <location>
        <begin position="23"/>
        <end position="241"/>
    </location>
</feature>
<dbReference type="Proteomes" id="UP000054359">
    <property type="component" value="Unassembled WGS sequence"/>
</dbReference>
<keyword evidence="4" id="KW-1185">Reference proteome</keyword>
<evidence type="ECO:0000256" key="1">
    <source>
        <dbReference type="SAM" id="Phobius"/>
    </source>
</evidence>
<accession>A0A087TQ33</accession>
<feature type="transmembrane region" description="Helical" evidence="1">
    <location>
        <begin position="207"/>
        <end position="232"/>
    </location>
</feature>
<evidence type="ECO:0000313" key="4">
    <source>
        <dbReference type="Proteomes" id="UP000054359"/>
    </source>
</evidence>
<feature type="non-terminal residue" evidence="3">
    <location>
        <position position="241"/>
    </location>
</feature>
<dbReference type="AlphaFoldDB" id="A0A087TQ33"/>
<name>A0A087TQ33_STEMI</name>